<evidence type="ECO:0000256" key="8">
    <source>
        <dbReference type="ARBA" id="ARBA00023136"/>
    </source>
</evidence>
<dbReference type="STRING" id="216594.MMAR_4783"/>
<feature type="domain" description="Histidine kinase/HSP90-like ATPase" evidence="11">
    <location>
        <begin position="386"/>
        <end position="481"/>
    </location>
</feature>
<feature type="transmembrane region" description="Helical" evidence="10">
    <location>
        <begin position="239"/>
        <end position="257"/>
    </location>
</feature>
<feature type="transmembrane region" description="Helical" evidence="10">
    <location>
        <begin position="125"/>
        <end position="148"/>
    </location>
</feature>
<name>B2HG75_MYCMM</name>
<keyword evidence="2" id="KW-1003">Cell membrane</keyword>
<evidence type="ECO:0000313" key="13">
    <source>
        <dbReference type="Proteomes" id="UP000001190"/>
    </source>
</evidence>
<dbReference type="PANTHER" id="PTHR24421:SF37">
    <property type="entry name" value="SENSOR HISTIDINE KINASE NARS"/>
    <property type="match status" value="1"/>
</dbReference>
<dbReference type="GO" id="GO:0000160">
    <property type="term" value="P:phosphorelay signal transduction system"/>
    <property type="evidence" value="ECO:0007669"/>
    <property type="project" value="UniProtKB-KW"/>
</dbReference>
<dbReference type="Pfam" id="PF02518">
    <property type="entry name" value="HATPase_c"/>
    <property type="match status" value="1"/>
</dbReference>
<feature type="region of interest" description="Disordered" evidence="9">
    <location>
        <begin position="482"/>
        <end position="513"/>
    </location>
</feature>
<dbReference type="PANTHER" id="PTHR24421">
    <property type="entry name" value="NITRATE/NITRITE SENSOR PROTEIN NARX-RELATED"/>
    <property type="match status" value="1"/>
</dbReference>
<evidence type="ECO:0000256" key="2">
    <source>
        <dbReference type="ARBA" id="ARBA00022475"/>
    </source>
</evidence>
<dbReference type="eggNOG" id="COG4585">
    <property type="taxonomic scope" value="Bacteria"/>
</dbReference>
<gene>
    <name evidence="12" type="ordered locus">MMAR_4783</name>
</gene>
<evidence type="ECO:0000256" key="5">
    <source>
        <dbReference type="ARBA" id="ARBA00022777"/>
    </source>
</evidence>
<keyword evidence="6 10" id="KW-1133">Transmembrane helix</keyword>
<evidence type="ECO:0000256" key="3">
    <source>
        <dbReference type="ARBA" id="ARBA00022679"/>
    </source>
</evidence>
<dbReference type="Proteomes" id="UP000001190">
    <property type="component" value="Chromosome"/>
</dbReference>
<evidence type="ECO:0000256" key="7">
    <source>
        <dbReference type="ARBA" id="ARBA00023012"/>
    </source>
</evidence>
<dbReference type="SMART" id="SM00387">
    <property type="entry name" value="HATPase_c"/>
    <property type="match status" value="1"/>
</dbReference>
<dbReference type="SUPFAM" id="SSF55874">
    <property type="entry name" value="ATPase domain of HSP90 chaperone/DNA topoisomerase II/histidine kinase"/>
    <property type="match status" value="1"/>
</dbReference>
<keyword evidence="3" id="KW-0808">Transferase</keyword>
<accession>B2HG75</accession>
<dbReference type="InterPro" id="IPR003594">
    <property type="entry name" value="HATPase_dom"/>
</dbReference>
<dbReference type="AlphaFoldDB" id="B2HG75"/>
<dbReference type="InterPro" id="IPR036890">
    <property type="entry name" value="HATPase_C_sf"/>
</dbReference>
<keyword evidence="4 10" id="KW-0812">Transmembrane</keyword>
<dbReference type="GO" id="GO:0005886">
    <property type="term" value="C:plasma membrane"/>
    <property type="evidence" value="ECO:0007669"/>
    <property type="project" value="UniProtKB-SubCell"/>
</dbReference>
<reference evidence="12 13" key="1">
    <citation type="journal article" date="2008" name="Genome Res.">
        <title>Insights from the complete genome sequence of Mycobacterium marinum on the evolution of Mycobacterium tuberculosis.</title>
        <authorList>
            <person name="Stinear T.P."/>
            <person name="Seemann T."/>
            <person name="Harrison P.F."/>
            <person name="Jenkin G.A."/>
            <person name="Davies J.K."/>
            <person name="Johnson P.D."/>
            <person name="Abdellah Z."/>
            <person name="Arrowsmith C."/>
            <person name="Chillingworth T."/>
            <person name="Churcher C."/>
            <person name="Clarke K."/>
            <person name="Cronin A."/>
            <person name="Davis P."/>
            <person name="Goodhead I."/>
            <person name="Holroyd N."/>
            <person name="Jagels K."/>
            <person name="Lord A."/>
            <person name="Moule S."/>
            <person name="Mungall K."/>
            <person name="Norbertczak H."/>
            <person name="Quail M.A."/>
            <person name="Rabbinowitsch E."/>
            <person name="Walker D."/>
            <person name="White B."/>
            <person name="Whitehead S."/>
            <person name="Small P.L."/>
            <person name="Brosch R."/>
            <person name="Ramakrishnan L."/>
            <person name="Fischbach M.A."/>
            <person name="Parkhill J."/>
            <person name="Cole S.T."/>
        </authorList>
    </citation>
    <scope>NUCLEOTIDE SEQUENCE [LARGE SCALE GENOMIC DNA]</scope>
    <source>
        <strain evidence="13">ATCC BAA-535 / M</strain>
    </source>
</reference>
<evidence type="ECO:0000256" key="4">
    <source>
        <dbReference type="ARBA" id="ARBA00022692"/>
    </source>
</evidence>
<dbReference type="InterPro" id="IPR050482">
    <property type="entry name" value="Sensor_HK_TwoCompSys"/>
</dbReference>
<dbReference type="CDD" id="cd16917">
    <property type="entry name" value="HATPase_UhpB-NarQ-NarX-like"/>
    <property type="match status" value="1"/>
</dbReference>
<sequence length="513" mass="55164">MMGVVKQRADQLGRPDVAAETWQQCQLAHRPRLCWSQPARLAFWSGGGPVRAWLGRAGVRWATPSLAGVCRCEYGVPVGMTGDFELERVHKLHQLRSYRLVSVLRLGVLVFLIGAMLIGTPQHEWAQQITLVVVYVLAAAGALLLAFSPRRVAASGAVTIRSWEPLAFTAVDIAVLTAFQLLSADGIYPLLMMTLLPILVGVDVSSRRAMVVLAFTIVGFTIAGVHDNVLLGDAGWPDSVFVFSLYAFLCATALVVVRTEERRVRSVAGLSALREALLAQTMTASEVLQRWISESIHDGPLQDVLVARQELVELQSVWPGDDRVERALAGLQSASERLRQATFELHPAVLEQVGLGAAVEQLATFTARRSGIEVSTDVDYPIRNEIDPIMFGVARELLSNVVHHARAKHVSVSLGITDGACVLDVADDGVGITGGTAARRLGEGHIGLASHRARVDAAGGTFVFLDAPAGTHVCVELPLKSVPSPAPDRHPPAGATSREALAASPRRRRPLGH</sequence>
<evidence type="ECO:0000256" key="1">
    <source>
        <dbReference type="ARBA" id="ARBA00004651"/>
    </source>
</evidence>
<organism evidence="12 13">
    <name type="scientific">Mycobacterium marinum (strain ATCC BAA-535 / M)</name>
    <dbReference type="NCBI Taxonomy" id="216594"/>
    <lineage>
        <taxon>Bacteria</taxon>
        <taxon>Bacillati</taxon>
        <taxon>Actinomycetota</taxon>
        <taxon>Actinomycetes</taxon>
        <taxon>Mycobacteriales</taxon>
        <taxon>Mycobacteriaceae</taxon>
        <taxon>Mycobacterium</taxon>
        <taxon>Mycobacterium ulcerans group</taxon>
    </lineage>
</organism>
<protein>
    <submittedName>
        <fullName evidence="12">Two-component sensor kinase</fullName>
    </submittedName>
</protein>
<evidence type="ECO:0000259" key="11">
    <source>
        <dbReference type="SMART" id="SM00387"/>
    </source>
</evidence>
<feature type="transmembrane region" description="Helical" evidence="10">
    <location>
        <begin position="209"/>
        <end position="227"/>
    </location>
</feature>
<feature type="transmembrane region" description="Helical" evidence="10">
    <location>
        <begin position="186"/>
        <end position="202"/>
    </location>
</feature>
<dbReference type="EMBL" id="CP000854">
    <property type="protein sequence ID" value="ACC43187.1"/>
    <property type="molecule type" value="Genomic_DNA"/>
</dbReference>
<evidence type="ECO:0000256" key="10">
    <source>
        <dbReference type="SAM" id="Phobius"/>
    </source>
</evidence>
<keyword evidence="13" id="KW-1185">Reference proteome</keyword>
<dbReference type="GO" id="GO:0016301">
    <property type="term" value="F:kinase activity"/>
    <property type="evidence" value="ECO:0007669"/>
    <property type="project" value="UniProtKB-KW"/>
</dbReference>
<dbReference type="Gene3D" id="3.30.565.10">
    <property type="entry name" value="Histidine kinase-like ATPase, C-terminal domain"/>
    <property type="match status" value="1"/>
</dbReference>
<dbReference type="HOGENOM" id="CLU_040637_0_0_11"/>
<keyword evidence="7" id="KW-0902">Two-component regulatory system</keyword>
<comment type="subcellular location">
    <subcellularLocation>
        <location evidence="1">Cell membrane</location>
        <topology evidence="1">Multi-pass membrane protein</topology>
    </subcellularLocation>
</comment>
<keyword evidence="5 12" id="KW-0418">Kinase</keyword>
<keyword evidence="8 10" id="KW-0472">Membrane</keyword>
<dbReference type="KEGG" id="mmi:MMAR_4783"/>
<feature type="transmembrane region" description="Helical" evidence="10">
    <location>
        <begin position="160"/>
        <end position="180"/>
    </location>
</feature>
<evidence type="ECO:0000256" key="9">
    <source>
        <dbReference type="SAM" id="MobiDB-lite"/>
    </source>
</evidence>
<proteinExistence type="predicted"/>
<evidence type="ECO:0000256" key="6">
    <source>
        <dbReference type="ARBA" id="ARBA00022989"/>
    </source>
</evidence>
<feature type="transmembrane region" description="Helical" evidence="10">
    <location>
        <begin position="98"/>
        <end position="119"/>
    </location>
</feature>
<evidence type="ECO:0000313" key="12">
    <source>
        <dbReference type="EMBL" id="ACC43187.1"/>
    </source>
</evidence>